<dbReference type="GO" id="GO:0004803">
    <property type="term" value="F:transposase activity"/>
    <property type="evidence" value="ECO:0007669"/>
    <property type="project" value="InterPro"/>
</dbReference>
<accession>A0A4R3JK62</accession>
<evidence type="ECO:0000313" key="2">
    <source>
        <dbReference type="EMBL" id="TCS66663.1"/>
    </source>
</evidence>
<dbReference type="GO" id="GO:0006313">
    <property type="term" value="P:DNA transposition"/>
    <property type="evidence" value="ECO:0007669"/>
    <property type="project" value="InterPro"/>
</dbReference>
<organism evidence="2 3">
    <name type="scientific">Primorskyibacter sedentarius</name>
    <dbReference type="NCBI Taxonomy" id="745311"/>
    <lineage>
        <taxon>Bacteria</taxon>
        <taxon>Pseudomonadati</taxon>
        <taxon>Pseudomonadota</taxon>
        <taxon>Alphaproteobacteria</taxon>
        <taxon>Rhodobacterales</taxon>
        <taxon>Roseobacteraceae</taxon>
        <taxon>Primorskyibacter</taxon>
    </lineage>
</organism>
<dbReference type="AlphaFoldDB" id="A0A4R3JK62"/>
<dbReference type="Proteomes" id="UP000295696">
    <property type="component" value="Unassembled WGS sequence"/>
</dbReference>
<keyword evidence="1" id="KW-0175">Coiled coil</keyword>
<dbReference type="InterPro" id="IPR009057">
    <property type="entry name" value="Homeodomain-like_sf"/>
</dbReference>
<proteinExistence type="predicted"/>
<feature type="coiled-coil region" evidence="1">
    <location>
        <begin position="68"/>
        <end position="98"/>
    </location>
</feature>
<keyword evidence="3" id="KW-1185">Reference proteome</keyword>
<dbReference type="Gene3D" id="1.10.10.10">
    <property type="entry name" value="Winged helix-like DNA-binding domain superfamily/Winged helix DNA-binding domain"/>
    <property type="match status" value="1"/>
</dbReference>
<dbReference type="Pfam" id="PF01527">
    <property type="entry name" value="HTH_Tnp_1"/>
    <property type="match status" value="1"/>
</dbReference>
<gene>
    <name evidence="2" type="ORF">EDD52_102481</name>
</gene>
<dbReference type="GO" id="GO:0003677">
    <property type="term" value="F:DNA binding"/>
    <property type="evidence" value="ECO:0007669"/>
    <property type="project" value="InterPro"/>
</dbReference>
<dbReference type="OrthoDB" id="9803878at2"/>
<dbReference type="SUPFAM" id="SSF46689">
    <property type="entry name" value="Homeodomain-like"/>
    <property type="match status" value="1"/>
</dbReference>
<name>A0A4R3JK62_9RHOB</name>
<sequence length="110" mass="12617">MTNKKHTPSYTAEFRTRGVRLFREHRSDYSSDSAAYRAIASKLGCSSFSLRDWCRRAARDAGELSGPTSEEKARIKALERENRELRQANEILKKASAYFAAAELDRPFRK</sequence>
<reference evidence="2 3" key="1">
    <citation type="submission" date="2019-03" db="EMBL/GenBank/DDBJ databases">
        <title>Genomic Encyclopedia of Type Strains, Phase IV (KMG-IV): sequencing the most valuable type-strain genomes for metagenomic binning, comparative biology and taxonomic classification.</title>
        <authorList>
            <person name="Goeker M."/>
        </authorList>
    </citation>
    <scope>NUCLEOTIDE SEQUENCE [LARGE SCALE GENOMIC DNA]</scope>
    <source>
        <strain evidence="2 3">DSM 104836</strain>
    </source>
</reference>
<evidence type="ECO:0000313" key="3">
    <source>
        <dbReference type="Proteomes" id="UP000295696"/>
    </source>
</evidence>
<dbReference type="EMBL" id="SLZU01000002">
    <property type="protein sequence ID" value="TCS66663.1"/>
    <property type="molecule type" value="Genomic_DNA"/>
</dbReference>
<evidence type="ECO:0000256" key="1">
    <source>
        <dbReference type="SAM" id="Coils"/>
    </source>
</evidence>
<dbReference type="InterPro" id="IPR036388">
    <property type="entry name" value="WH-like_DNA-bd_sf"/>
</dbReference>
<dbReference type="InterPro" id="IPR002514">
    <property type="entry name" value="Transposase_8"/>
</dbReference>
<comment type="caution">
    <text evidence="2">The sequence shown here is derived from an EMBL/GenBank/DDBJ whole genome shotgun (WGS) entry which is preliminary data.</text>
</comment>
<protein>
    <submittedName>
        <fullName evidence="2">Transposase</fullName>
    </submittedName>
</protein>